<accession>A0AAV4XBM7</accession>
<evidence type="ECO:0000313" key="1">
    <source>
        <dbReference type="EMBL" id="GIY91580.1"/>
    </source>
</evidence>
<dbReference type="Proteomes" id="UP001054945">
    <property type="component" value="Unassembled WGS sequence"/>
</dbReference>
<dbReference type="AlphaFoldDB" id="A0AAV4XBM7"/>
<reference evidence="1 2" key="1">
    <citation type="submission" date="2021-06" db="EMBL/GenBank/DDBJ databases">
        <title>Caerostris extrusa draft genome.</title>
        <authorList>
            <person name="Kono N."/>
            <person name="Arakawa K."/>
        </authorList>
    </citation>
    <scope>NUCLEOTIDE SEQUENCE [LARGE SCALE GENOMIC DNA]</scope>
</reference>
<sequence length="82" mass="9351">MLKTSQGDTYSSHTGRDSTSAMPMILRVLYFSFRLKGWSQGNCAVGDLRLRNHFRKLMVRCYSYSAPSTPSSREISSEPKRL</sequence>
<comment type="caution">
    <text evidence="1">The sequence shown here is derived from an EMBL/GenBank/DDBJ whole genome shotgun (WGS) entry which is preliminary data.</text>
</comment>
<gene>
    <name evidence="1" type="ORF">CEXT_19171</name>
</gene>
<keyword evidence="2" id="KW-1185">Reference proteome</keyword>
<dbReference type="EMBL" id="BPLR01000026">
    <property type="protein sequence ID" value="GIY91580.1"/>
    <property type="molecule type" value="Genomic_DNA"/>
</dbReference>
<name>A0AAV4XBM7_CAEEX</name>
<evidence type="ECO:0000313" key="2">
    <source>
        <dbReference type="Proteomes" id="UP001054945"/>
    </source>
</evidence>
<organism evidence="1 2">
    <name type="scientific">Caerostris extrusa</name>
    <name type="common">Bark spider</name>
    <name type="synonym">Caerostris bankana</name>
    <dbReference type="NCBI Taxonomy" id="172846"/>
    <lineage>
        <taxon>Eukaryota</taxon>
        <taxon>Metazoa</taxon>
        <taxon>Ecdysozoa</taxon>
        <taxon>Arthropoda</taxon>
        <taxon>Chelicerata</taxon>
        <taxon>Arachnida</taxon>
        <taxon>Araneae</taxon>
        <taxon>Araneomorphae</taxon>
        <taxon>Entelegynae</taxon>
        <taxon>Araneoidea</taxon>
        <taxon>Araneidae</taxon>
        <taxon>Caerostris</taxon>
    </lineage>
</organism>
<protein>
    <submittedName>
        <fullName evidence="1">Uncharacterized protein</fullName>
    </submittedName>
</protein>
<proteinExistence type="predicted"/>